<name>A0A9B0X2U8_CHRAS</name>
<reference evidence="2" key="1">
    <citation type="submission" date="2025-08" db="UniProtKB">
        <authorList>
            <consortium name="RefSeq"/>
        </authorList>
    </citation>
    <scope>IDENTIFICATION</scope>
    <source>
        <tissue evidence="2">Spleen</tissue>
    </source>
</reference>
<dbReference type="RefSeq" id="XP_006876300.1">
    <property type="nucleotide sequence ID" value="XM_006876238.1"/>
</dbReference>
<dbReference type="GO" id="GO:0003682">
    <property type="term" value="F:chromatin binding"/>
    <property type="evidence" value="ECO:0007669"/>
    <property type="project" value="InterPro"/>
</dbReference>
<protein>
    <submittedName>
        <fullName evidence="2">Developmental pluripotency-associated protein 4-like</fullName>
    </submittedName>
</protein>
<evidence type="ECO:0000313" key="2">
    <source>
        <dbReference type="RefSeq" id="XP_006876300.1"/>
    </source>
</evidence>
<keyword evidence="1" id="KW-1185">Reference proteome</keyword>
<dbReference type="AlphaFoldDB" id="A0A9B0X2U8"/>
<organism evidence="1 2">
    <name type="scientific">Chrysochloris asiatica</name>
    <name type="common">Cape golden mole</name>
    <dbReference type="NCBI Taxonomy" id="185453"/>
    <lineage>
        <taxon>Eukaryota</taxon>
        <taxon>Metazoa</taxon>
        <taxon>Chordata</taxon>
        <taxon>Craniata</taxon>
        <taxon>Vertebrata</taxon>
        <taxon>Euteleostomi</taxon>
        <taxon>Mammalia</taxon>
        <taxon>Eutheria</taxon>
        <taxon>Afrotheria</taxon>
        <taxon>Chrysochloridae</taxon>
        <taxon>Chrysochlorinae</taxon>
        <taxon>Chrysochloris</taxon>
    </lineage>
</organism>
<dbReference type="GeneID" id="102841701"/>
<dbReference type="Proteomes" id="UP000504623">
    <property type="component" value="Unplaced"/>
</dbReference>
<gene>
    <name evidence="2" type="primary">LOC102841701</name>
</gene>
<dbReference type="PANTHER" id="PTHR16073">
    <property type="entry name" value="DCR DOMAIN-CONTAINING PROTEIN"/>
    <property type="match status" value="1"/>
</dbReference>
<evidence type="ECO:0000313" key="1">
    <source>
        <dbReference type="Proteomes" id="UP000504623"/>
    </source>
</evidence>
<sequence length="67" mass="7703">MSSQSLSTPNGMSDVKQTLAWCQQLKLSTKEQKLEAYRRLCEHAYPNQKNSPATAKEANIQTWLQYK</sequence>
<dbReference type="OrthoDB" id="9831002at2759"/>
<dbReference type="GO" id="GO:0005634">
    <property type="term" value="C:nucleus"/>
    <property type="evidence" value="ECO:0007669"/>
    <property type="project" value="TreeGrafter"/>
</dbReference>
<dbReference type="InterPro" id="IPR039590">
    <property type="entry name" value="Dppa2/4"/>
</dbReference>
<dbReference type="PANTHER" id="PTHR16073:SF8">
    <property type="entry name" value="DEVELOPMENTAL PLURIPOTENCY-ASSOCIATED PROTEIN 4"/>
    <property type="match status" value="1"/>
</dbReference>
<dbReference type="GO" id="GO:0048731">
    <property type="term" value="P:system development"/>
    <property type="evidence" value="ECO:0007669"/>
    <property type="project" value="TreeGrafter"/>
</dbReference>
<proteinExistence type="predicted"/>
<accession>A0A9B0X2U8</accession>